<comment type="subcellular location">
    <subcellularLocation>
        <location evidence="8">Cytoplasm</location>
    </subcellularLocation>
</comment>
<dbReference type="KEGG" id="hdn:Hden_2328"/>
<dbReference type="InterPro" id="IPR027417">
    <property type="entry name" value="P-loop_NTPase"/>
</dbReference>
<comment type="catalytic activity">
    <reaction evidence="7 8">
        <text>CMP + ATP = CDP + ADP</text>
        <dbReference type="Rhea" id="RHEA:11600"/>
        <dbReference type="ChEBI" id="CHEBI:30616"/>
        <dbReference type="ChEBI" id="CHEBI:58069"/>
        <dbReference type="ChEBI" id="CHEBI:60377"/>
        <dbReference type="ChEBI" id="CHEBI:456216"/>
        <dbReference type="EC" id="2.7.4.25"/>
    </reaction>
</comment>
<dbReference type="eggNOG" id="COG0283">
    <property type="taxonomic scope" value="Bacteria"/>
</dbReference>
<evidence type="ECO:0000259" key="9">
    <source>
        <dbReference type="Pfam" id="PF02224"/>
    </source>
</evidence>
<evidence type="ECO:0000256" key="6">
    <source>
        <dbReference type="ARBA" id="ARBA00047615"/>
    </source>
</evidence>
<dbReference type="InterPro" id="IPR003136">
    <property type="entry name" value="Cytidylate_kin"/>
</dbReference>
<feature type="domain" description="Cytidylate kinase" evidence="9">
    <location>
        <begin position="7"/>
        <end position="207"/>
    </location>
</feature>
<dbReference type="Gene3D" id="3.40.50.300">
    <property type="entry name" value="P-loop containing nucleotide triphosphate hydrolases"/>
    <property type="match status" value="1"/>
</dbReference>
<gene>
    <name evidence="8" type="primary">cmk</name>
    <name evidence="10" type="ordered locus">Hden_2328</name>
</gene>
<dbReference type="Pfam" id="PF02224">
    <property type="entry name" value="Cytidylate_kin"/>
    <property type="match status" value="1"/>
</dbReference>
<keyword evidence="8" id="KW-0963">Cytoplasm</keyword>
<accession>D8JRQ7</accession>
<evidence type="ECO:0000313" key="10">
    <source>
        <dbReference type="EMBL" id="ADJ24125.1"/>
    </source>
</evidence>
<evidence type="ECO:0000256" key="7">
    <source>
        <dbReference type="ARBA" id="ARBA00048478"/>
    </source>
</evidence>
<dbReference type="STRING" id="582899.Hden_2328"/>
<dbReference type="GO" id="GO:0006220">
    <property type="term" value="P:pyrimidine nucleotide metabolic process"/>
    <property type="evidence" value="ECO:0007669"/>
    <property type="project" value="UniProtKB-UniRule"/>
</dbReference>
<keyword evidence="11" id="KW-1185">Reference proteome</keyword>
<evidence type="ECO:0000313" key="11">
    <source>
        <dbReference type="Proteomes" id="UP000002033"/>
    </source>
</evidence>
<dbReference type="SUPFAM" id="SSF52540">
    <property type="entry name" value="P-loop containing nucleoside triphosphate hydrolases"/>
    <property type="match status" value="1"/>
</dbReference>
<comment type="similarity">
    <text evidence="1 8">Belongs to the cytidylate kinase family. Type 1 subfamily.</text>
</comment>
<dbReference type="GO" id="GO:0036430">
    <property type="term" value="F:CMP kinase activity"/>
    <property type="evidence" value="ECO:0007669"/>
    <property type="project" value="RHEA"/>
</dbReference>
<keyword evidence="3 8" id="KW-0547">Nucleotide-binding</keyword>
<dbReference type="HAMAP" id="MF_00238">
    <property type="entry name" value="Cytidyl_kinase_type1"/>
    <property type="match status" value="1"/>
</dbReference>
<evidence type="ECO:0000256" key="5">
    <source>
        <dbReference type="ARBA" id="ARBA00022840"/>
    </source>
</evidence>
<dbReference type="EMBL" id="CP002083">
    <property type="protein sequence ID" value="ADJ24125.1"/>
    <property type="molecule type" value="Genomic_DNA"/>
</dbReference>
<reference evidence="11" key="1">
    <citation type="journal article" date="2011" name="J. Bacteriol.">
        <title>Genome sequences of eight morphologically diverse alphaproteobacteria.</title>
        <authorList>
            <consortium name="US DOE Joint Genome Institute"/>
            <person name="Brown P.J."/>
            <person name="Kysela D.T."/>
            <person name="Buechlein A."/>
            <person name="Hemmerich C."/>
            <person name="Brun Y.V."/>
        </authorList>
    </citation>
    <scope>NUCLEOTIDE SEQUENCE [LARGE SCALE GENOMIC DNA]</scope>
    <source>
        <strain evidence="11">ATCC 51888 / DSM 1869 / NCIB 11706 / TK 0415</strain>
    </source>
</reference>
<dbReference type="AlphaFoldDB" id="D8JRQ7"/>
<sequence length="213" mass="22511">MRPRLVIAIDGPAASGKGTVAKKLAEHLGVPYLDTGLLYRAVARDVEARGGELEDATAAVSAAQSIDAQSLCDPGLRGPLAGDKASIIAKIPAVRAALLDYQRNFAKSSAEGAVLDGRDIGTVVCPEADIKIFVTASDEARAQRRYLEHQGRGENVAYEVVLEDLRRRDARDRDRSVAPLEAAGDALHLDTTTLDADAAFAAVLALIAAQITR</sequence>
<dbReference type="HOGENOM" id="CLU_079959_0_1_5"/>
<keyword evidence="2 8" id="KW-0808">Transferase</keyword>
<feature type="binding site" evidence="8">
    <location>
        <begin position="11"/>
        <end position="19"/>
    </location>
    <ligand>
        <name>ATP</name>
        <dbReference type="ChEBI" id="CHEBI:30616"/>
    </ligand>
</feature>
<proteinExistence type="inferred from homology"/>
<dbReference type="Proteomes" id="UP000002033">
    <property type="component" value="Chromosome"/>
</dbReference>
<dbReference type="CDD" id="cd02020">
    <property type="entry name" value="CMPK"/>
    <property type="match status" value="1"/>
</dbReference>
<dbReference type="GO" id="GO:0005737">
    <property type="term" value="C:cytoplasm"/>
    <property type="evidence" value="ECO:0007669"/>
    <property type="project" value="UniProtKB-SubCell"/>
</dbReference>
<protein>
    <recommendedName>
        <fullName evidence="8">Cytidylate kinase</fullName>
        <shortName evidence="8">CK</shortName>
        <ecNumber evidence="8">2.7.4.25</ecNumber>
    </recommendedName>
    <alternativeName>
        <fullName evidence="8">Cytidine monophosphate kinase</fullName>
        <shortName evidence="8">CMP kinase</shortName>
    </alternativeName>
</protein>
<evidence type="ECO:0000256" key="8">
    <source>
        <dbReference type="HAMAP-Rule" id="MF_00238"/>
    </source>
</evidence>
<evidence type="ECO:0000256" key="3">
    <source>
        <dbReference type="ARBA" id="ARBA00022741"/>
    </source>
</evidence>
<evidence type="ECO:0000256" key="1">
    <source>
        <dbReference type="ARBA" id="ARBA00009427"/>
    </source>
</evidence>
<dbReference type="EC" id="2.7.4.25" evidence="8"/>
<dbReference type="InterPro" id="IPR011994">
    <property type="entry name" value="Cytidylate_kinase_dom"/>
</dbReference>
<keyword evidence="4 8" id="KW-0418">Kinase</keyword>
<dbReference type="GO" id="GO:0036431">
    <property type="term" value="F:dCMP kinase activity"/>
    <property type="evidence" value="ECO:0007669"/>
    <property type="project" value="InterPro"/>
</dbReference>
<comment type="catalytic activity">
    <reaction evidence="6 8">
        <text>dCMP + ATP = dCDP + ADP</text>
        <dbReference type="Rhea" id="RHEA:25094"/>
        <dbReference type="ChEBI" id="CHEBI:30616"/>
        <dbReference type="ChEBI" id="CHEBI:57566"/>
        <dbReference type="ChEBI" id="CHEBI:58593"/>
        <dbReference type="ChEBI" id="CHEBI:456216"/>
        <dbReference type="EC" id="2.7.4.25"/>
    </reaction>
</comment>
<dbReference type="GO" id="GO:0005524">
    <property type="term" value="F:ATP binding"/>
    <property type="evidence" value="ECO:0007669"/>
    <property type="project" value="UniProtKB-UniRule"/>
</dbReference>
<evidence type="ECO:0000256" key="2">
    <source>
        <dbReference type="ARBA" id="ARBA00022679"/>
    </source>
</evidence>
<organism evidence="10 11">
    <name type="scientific">Hyphomicrobium denitrificans (strain ATCC 51888 / DSM 1869 / NCIMB 11706 / TK 0415)</name>
    <dbReference type="NCBI Taxonomy" id="582899"/>
    <lineage>
        <taxon>Bacteria</taxon>
        <taxon>Pseudomonadati</taxon>
        <taxon>Pseudomonadota</taxon>
        <taxon>Alphaproteobacteria</taxon>
        <taxon>Hyphomicrobiales</taxon>
        <taxon>Hyphomicrobiaceae</taxon>
        <taxon>Hyphomicrobium</taxon>
    </lineage>
</organism>
<keyword evidence="5 8" id="KW-0067">ATP-binding</keyword>
<evidence type="ECO:0000256" key="4">
    <source>
        <dbReference type="ARBA" id="ARBA00022777"/>
    </source>
</evidence>
<name>D8JRQ7_HYPDA</name>